<evidence type="ECO:0000313" key="1">
    <source>
        <dbReference type="EMBL" id="CAB3993884.1"/>
    </source>
</evidence>
<keyword evidence="2" id="KW-1185">Reference proteome</keyword>
<dbReference type="Proteomes" id="UP001152795">
    <property type="component" value="Unassembled WGS sequence"/>
</dbReference>
<protein>
    <submittedName>
        <fullName evidence="1">Uncharacterized protein</fullName>
    </submittedName>
</protein>
<sequence length="84" mass="9286">MAEILPSEKFNLHSAAVALREGGKIACKRVSSSRHDYVLGENVYQHGIVNLKLKLKSLKDDKYMFVGILEEDVIPVSPTNKASS</sequence>
<organism evidence="1 2">
    <name type="scientific">Paramuricea clavata</name>
    <name type="common">Red gorgonian</name>
    <name type="synonym">Violescent sea-whip</name>
    <dbReference type="NCBI Taxonomy" id="317549"/>
    <lineage>
        <taxon>Eukaryota</taxon>
        <taxon>Metazoa</taxon>
        <taxon>Cnidaria</taxon>
        <taxon>Anthozoa</taxon>
        <taxon>Octocorallia</taxon>
        <taxon>Malacalcyonacea</taxon>
        <taxon>Plexauridae</taxon>
        <taxon>Paramuricea</taxon>
    </lineage>
</organism>
<dbReference type="OrthoDB" id="9975311at2759"/>
<name>A0A7D9HZG1_PARCT</name>
<accession>A0A7D9HZG1</accession>
<dbReference type="AlphaFoldDB" id="A0A7D9HZG1"/>
<proteinExistence type="predicted"/>
<gene>
    <name evidence="1" type="ORF">PACLA_8A036903</name>
</gene>
<reference evidence="1" key="1">
    <citation type="submission" date="2020-04" db="EMBL/GenBank/DDBJ databases">
        <authorList>
            <person name="Alioto T."/>
            <person name="Alioto T."/>
            <person name="Gomez Garrido J."/>
        </authorList>
    </citation>
    <scope>NUCLEOTIDE SEQUENCE</scope>
    <source>
        <strain evidence="1">A484AB</strain>
    </source>
</reference>
<evidence type="ECO:0000313" key="2">
    <source>
        <dbReference type="Proteomes" id="UP001152795"/>
    </source>
</evidence>
<dbReference type="EMBL" id="CACRXK020002347">
    <property type="protein sequence ID" value="CAB3993884.1"/>
    <property type="molecule type" value="Genomic_DNA"/>
</dbReference>
<comment type="caution">
    <text evidence="1">The sequence shown here is derived from an EMBL/GenBank/DDBJ whole genome shotgun (WGS) entry which is preliminary data.</text>
</comment>